<dbReference type="AlphaFoldDB" id="A0A139AI00"/>
<keyword evidence="3" id="KW-1185">Reference proteome</keyword>
<organism evidence="2 3">
    <name type="scientific">Gonapodya prolifera (strain JEL478)</name>
    <name type="common">Monoblepharis prolifera</name>
    <dbReference type="NCBI Taxonomy" id="1344416"/>
    <lineage>
        <taxon>Eukaryota</taxon>
        <taxon>Fungi</taxon>
        <taxon>Fungi incertae sedis</taxon>
        <taxon>Chytridiomycota</taxon>
        <taxon>Chytridiomycota incertae sedis</taxon>
        <taxon>Monoblepharidomycetes</taxon>
        <taxon>Monoblepharidales</taxon>
        <taxon>Gonapodyaceae</taxon>
        <taxon>Gonapodya</taxon>
    </lineage>
</organism>
<sequence>MAFQAEDPSLRATGLALGCNRDLWSILAGCGAADKKVAEALGWLFGMSILDQFSGPQPTSRRVLKDIVHVEHANVLVCLAKGHFSGDRSEHIEQQAISEEDSTKHYFALLCKQEIVDGQQLDADVDKESSNKGGLQKDALNNKQDKSVGLDDDTDSLDLTKSEEECSETQLNQKGKGPASKNTTLDMGFAKPQPNKKPKWARGAVDQDNIQKSTDMFVLALSDCVIGKKPLAIVVPDLKKSLSFCRLSFIHLQNPCNAWKLEGVYKEKDALAVLEPLRTGTNIWIKCAAFPNFCQKVFCDDTRLPADTLLKQGTHQGTSAAQCKQAKLLVEFLDDIVSKIHWKVVSIMRKHLVIAFKAQPKRIMEMLVLPNQYQVTFADQVATALAQGMELPWRGIVQQQLFWTKASMLVGCTVAHQRRIVNTLCNAFLANVGVNNVPESDKMSDTTENRFKLGWVQCMTKLANIVKEKIRLCKWRSSWTLCAATFEPPKRLIANSKTGRRSKHLERKVSAKKFAKLWVAFWRSKCLQNLQKRIGDQLNAQTQTGAVGGVAKQEWCTEAKFSEVEMQLRTSLPVDFVCIELISLVAHVTVRNQLSQVQVGDLQELSNATALNVGHIANTSGGSKLKGSGQAHVEGKDSQATVTDKDQRWRGRQHGEIHVQQLDSDYTYRFSINFMSLRPNIETWLVQEGKVICGIKNTNGDERVHKEMWDVKEQWEYRDNVTGERIEFADTERKTRMTAKEVRSKSVGHLQRCLQDWLVQQMVIQGVEVDKIHLLFGNSMFGTSRRGFESAVYL</sequence>
<protein>
    <submittedName>
        <fullName evidence="2">Uncharacterized protein</fullName>
    </submittedName>
</protein>
<evidence type="ECO:0000313" key="3">
    <source>
        <dbReference type="Proteomes" id="UP000070544"/>
    </source>
</evidence>
<proteinExistence type="predicted"/>
<dbReference type="Proteomes" id="UP000070544">
    <property type="component" value="Unassembled WGS sequence"/>
</dbReference>
<feature type="region of interest" description="Disordered" evidence="1">
    <location>
        <begin position="124"/>
        <end position="183"/>
    </location>
</feature>
<feature type="compositionally biased region" description="Basic and acidic residues" evidence="1">
    <location>
        <begin position="633"/>
        <end position="646"/>
    </location>
</feature>
<accession>A0A139AI00</accession>
<feature type="region of interest" description="Disordered" evidence="1">
    <location>
        <begin position="622"/>
        <end position="646"/>
    </location>
</feature>
<evidence type="ECO:0000256" key="1">
    <source>
        <dbReference type="SAM" id="MobiDB-lite"/>
    </source>
</evidence>
<dbReference type="EMBL" id="KQ965752">
    <property type="protein sequence ID" value="KXS16427.1"/>
    <property type="molecule type" value="Genomic_DNA"/>
</dbReference>
<gene>
    <name evidence="2" type="ORF">M427DRAFT_43532</name>
</gene>
<reference evidence="2 3" key="1">
    <citation type="journal article" date="2015" name="Genome Biol. Evol.">
        <title>Phylogenomic analyses indicate that early fungi evolved digesting cell walls of algal ancestors of land plants.</title>
        <authorList>
            <person name="Chang Y."/>
            <person name="Wang S."/>
            <person name="Sekimoto S."/>
            <person name="Aerts A.L."/>
            <person name="Choi C."/>
            <person name="Clum A."/>
            <person name="LaButti K.M."/>
            <person name="Lindquist E.A."/>
            <person name="Yee Ngan C."/>
            <person name="Ohm R.A."/>
            <person name="Salamov A.A."/>
            <person name="Grigoriev I.V."/>
            <person name="Spatafora J.W."/>
            <person name="Berbee M.L."/>
        </authorList>
    </citation>
    <scope>NUCLEOTIDE SEQUENCE [LARGE SCALE GENOMIC DNA]</scope>
    <source>
        <strain evidence="2 3">JEL478</strain>
    </source>
</reference>
<evidence type="ECO:0000313" key="2">
    <source>
        <dbReference type="EMBL" id="KXS16427.1"/>
    </source>
</evidence>
<name>A0A139AI00_GONPJ</name>